<protein>
    <submittedName>
        <fullName evidence="5">ECF transporter S component</fullName>
    </submittedName>
</protein>
<feature type="region of interest" description="Disordered" evidence="3">
    <location>
        <begin position="186"/>
        <end position="205"/>
    </location>
</feature>
<feature type="transmembrane region" description="Helical" evidence="4">
    <location>
        <begin position="48"/>
        <end position="72"/>
    </location>
</feature>
<evidence type="ECO:0000256" key="1">
    <source>
        <dbReference type="ARBA" id="ARBA00022692"/>
    </source>
</evidence>
<evidence type="ECO:0000313" key="5">
    <source>
        <dbReference type="EMBL" id="HIU21686.1"/>
    </source>
</evidence>
<dbReference type="GO" id="GO:0016020">
    <property type="term" value="C:membrane"/>
    <property type="evidence" value="ECO:0007669"/>
    <property type="project" value="InterPro"/>
</dbReference>
<dbReference type="EMBL" id="DVMN01000100">
    <property type="protein sequence ID" value="HIU21686.1"/>
    <property type="molecule type" value="Genomic_DNA"/>
</dbReference>
<gene>
    <name evidence="5" type="ORF">IAD51_05605</name>
</gene>
<dbReference type="PANTHER" id="PTHR37815">
    <property type="entry name" value="UPF0397 PROTEIN BC_2624-RELATED"/>
    <property type="match status" value="1"/>
</dbReference>
<accession>A0A9D1HSF7</accession>
<evidence type="ECO:0000256" key="3">
    <source>
        <dbReference type="SAM" id="MobiDB-lite"/>
    </source>
</evidence>
<reference evidence="5" key="2">
    <citation type="journal article" date="2021" name="PeerJ">
        <title>Extensive microbial diversity within the chicken gut microbiome revealed by metagenomics and culture.</title>
        <authorList>
            <person name="Gilroy R."/>
            <person name="Ravi A."/>
            <person name="Getino M."/>
            <person name="Pursley I."/>
            <person name="Horton D.L."/>
            <person name="Alikhan N.F."/>
            <person name="Baker D."/>
            <person name="Gharbi K."/>
            <person name="Hall N."/>
            <person name="Watson M."/>
            <person name="Adriaenssens E.M."/>
            <person name="Foster-Nyarko E."/>
            <person name="Jarju S."/>
            <person name="Secka A."/>
            <person name="Antonio M."/>
            <person name="Oren A."/>
            <person name="Chaudhuri R.R."/>
            <person name="La Ragione R."/>
            <person name="Hildebrand F."/>
            <person name="Pallen M.J."/>
        </authorList>
    </citation>
    <scope>NUCLEOTIDE SEQUENCE</scope>
    <source>
        <strain evidence="5">1063</strain>
    </source>
</reference>
<reference evidence="5" key="1">
    <citation type="submission" date="2020-10" db="EMBL/GenBank/DDBJ databases">
        <authorList>
            <person name="Gilroy R."/>
        </authorList>
    </citation>
    <scope>NUCLEOTIDE SEQUENCE</scope>
    <source>
        <strain evidence="5">1063</strain>
    </source>
</reference>
<feature type="transmembrane region" description="Helical" evidence="4">
    <location>
        <begin position="154"/>
        <end position="175"/>
    </location>
</feature>
<feature type="transmembrane region" description="Helical" evidence="4">
    <location>
        <begin position="17"/>
        <end position="36"/>
    </location>
</feature>
<feature type="transmembrane region" description="Helical" evidence="4">
    <location>
        <begin position="78"/>
        <end position="99"/>
    </location>
</feature>
<dbReference type="Gene3D" id="1.10.1760.20">
    <property type="match status" value="1"/>
</dbReference>
<keyword evidence="1 4" id="KW-0812">Transmembrane</keyword>
<keyword evidence="2 4" id="KW-1133">Transmembrane helix</keyword>
<dbReference type="InterPro" id="IPR009825">
    <property type="entry name" value="ECF_substrate-spec-like"/>
</dbReference>
<evidence type="ECO:0000313" key="6">
    <source>
        <dbReference type="Proteomes" id="UP000824088"/>
    </source>
</evidence>
<sequence>MQRKEKPGKFVFPTRKLVFTALMTALTVVATVVLGFRTGDFFFNCGDTVIFITAALFGPVPAMIAGGIGSFFADLAVYPATMFFTLVIKGLEGLLCGLLMKLFRSNGQGKILSAVTGCAAMIVSGAFMMTGYFICNTFIYGTPASALAALPADAVQASVSVAVACALLYVMRLIALRKRFNLAGEKSPSAPPYVRDCGGTDAKGM</sequence>
<organism evidence="5 6">
    <name type="scientific">Candidatus Limadaptatus stercorigallinarum</name>
    <dbReference type="NCBI Taxonomy" id="2840845"/>
    <lineage>
        <taxon>Bacteria</taxon>
        <taxon>Bacillati</taxon>
        <taxon>Bacillota</taxon>
        <taxon>Clostridia</taxon>
        <taxon>Eubacteriales</taxon>
        <taxon>Candidatus Limadaptatus</taxon>
    </lineage>
</organism>
<dbReference type="Proteomes" id="UP000824088">
    <property type="component" value="Unassembled WGS sequence"/>
</dbReference>
<keyword evidence="4" id="KW-0472">Membrane</keyword>
<comment type="caution">
    <text evidence="5">The sequence shown here is derived from an EMBL/GenBank/DDBJ whole genome shotgun (WGS) entry which is preliminary data.</text>
</comment>
<dbReference type="AlphaFoldDB" id="A0A9D1HSF7"/>
<proteinExistence type="predicted"/>
<evidence type="ECO:0000256" key="2">
    <source>
        <dbReference type="ARBA" id="ARBA00022989"/>
    </source>
</evidence>
<evidence type="ECO:0000256" key="4">
    <source>
        <dbReference type="SAM" id="Phobius"/>
    </source>
</evidence>
<dbReference type="Pfam" id="PF07155">
    <property type="entry name" value="ECF-ribofla_trS"/>
    <property type="match status" value="1"/>
</dbReference>
<name>A0A9D1HSF7_9FIRM</name>
<feature type="transmembrane region" description="Helical" evidence="4">
    <location>
        <begin position="111"/>
        <end position="134"/>
    </location>
</feature>
<dbReference type="PANTHER" id="PTHR37815:SF3">
    <property type="entry name" value="UPF0397 PROTEIN SPR0429"/>
    <property type="match status" value="1"/>
</dbReference>